<dbReference type="VEuPathDB" id="FungiDB:AMAG_20766"/>
<organism evidence="1 2">
    <name type="scientific">Allomyces macrogynus (strain ATCC 38327)</name>
    <name type="common">Allomyces javanicus var. macrogynus</name>
    <dbReference type="NCBI Taxonomy" id="578462"/>
    <lineage>
        <taxon>Eukaryota</taxon>
        <taxon>Fungi</taxon>
        <taxon>Fungi incertae sedis</taxon>
        <taxon>Blastocladiomycota</taxon>
        <taxon>Blastocladiomycetes</taxon>
        <taxon>Blastocladiales</taxon>
        <taxon>Blastocladiaceae</taxon>
        <taxon>Allomyces</taxon>
    </lineage>
</organism>
<evidence type="ECO:0000313" key="2">
    <source>
        <dbReference type="Proteomes" id="UP000054350"/>
    </source>
</evidence>
<proteinExistence type="predicted"/>
<name>A0A0L0TF87_ALLM3</name>
<reference evidence="1 2" key="1">
    <citation type="submission" date="2009-11" db="EMBL/GenBank/DDBJ databases">
        <title>Annotation of Allomyces macrogynus ATCC 38327.</title>
        <authorList>
            <consortium name="The Broad Institute Genome Sequencing Platform"/>
            <person name="Russ C."/>
            <person name="Cuomo C."/>
            <person name="Burger G."/>
            <person name="Gray M.W."/>
            <person name="Holland P.W.H."/>
            <person name="King N."/>
            <person name="Lang F.B.F."/>
            <person name="Roger A.J."/>
            <person name="Ruiz-Trillo I."/>
            <person name="Young S.K."/>
            <person name="Zeng Q."/>
            <person name="Gargeya S."/>
            <person name="Fitzgerald M."/>
            <person name="Haas B."/>
            <person name="Abouelleil A."/>
            <person name="Alvarado L."/>
            <person name="Arachchi H.M."/>
            <person name="Berlin A."/>
            <person name="Chapman S.B."/>
            <person name="Gearin G."/>
            <person name="Goldberg J."/>
            <person name="Griggs A."/>
            <person name="Gujja S."/>
            <person name="Hansen M."/>
            <person name="Heiman D."/>
            <person name="Howarth C."/>
            <person name="Larimer J."/>
            <person name="Lui A."/>
            <person name="MacDonald P.J.P."/>
            <person name="McCowen C."/>
            <person name="Montmayeur A."/>
            <person name="Murphy C."/>
            <person name="Neiman D."/>
            <person name="Pearson M."/>
            <person name="Priest M."/>
            <person name="Roberts A."/>
            <person name="Saif S."/>
            <person name="Shea T."/>
            <person name="Sisk P."/>
            <person name="Stolte C."/>
            <person name="Sykes S."/>
            <person name="Wortman J."/>
            <person name="Nusbaum C."/>
            <person name="Birren B."/>
        </authorList>
    </citation>
    <scope>NUCLEOTIDE SEQUENCE [LARGE SCALE GENOMIC DNA]</scope>
    <source>
        <strain evidence="1 2">ATCC 38327</strain>
    </source>
</reference>
<keyword evidence="2" id="KW-1185">Reference proteome</keyword>
<evidence type="ECO:0000313" key="1">
    <source>
        <dbReference type="EMBL" id="KNE73331.1"/>
    </source>
</evidence>
<sequence length="191" mass="21175">MDVDAAATDLAHCNLITVPNILIDGQLQDEHLHRVIVLNEHGPASQSRIDIGSQISALRLVQAKVGGVDATFWTVFAQHVPESLLDLHLTFCWFGRPADLVKLLRRLQSLRSFHLTCTDTRGSNTAWREVMGAIPLSVEHLTLFVDAKVSVFDGIALLPLLSTLIADRSCLASMKFLDTLPQSLRHVQLFF</sequence>
<dbReference type="AlphaFoldDB" id="A0A0L0TF87"/>
<accession>A0A0L0TF87</accession>
<protein>
    <submittedName>
        <fullName evidence="1">Uncharacterized protein</fullName>
    </submittedName>
</protein>
<dbReference type="EMBL" id="GG745395">
    <property type="protein sequence ID" value="KNE73331.1"/>
    <property type="molecule type" value="Genomic_DNA"/>
</dbReference>
<reference evidence="2" key="2">
    <citation type="submission" date="2009-11" db="EMBL/GenBank/DDBJ databases">
        <title>The Genome Sequence of Allomyces macrogynus strain ATCC 38327.</title>
        <authorList>
            <consortium name="The Broad Institute Genome Sequencing Platform"/>
            <person name="Russ C."/>
            <person name="Cuomo C."/>
            <person name="Shea T."/>
            <person name="Young S.K."/>
            <person name="Zeng Q."/>
            <person name="Koehrsen M."/>
            <person name="Haas B."/>
            <person name="Borodovsky M."/>
            <person name="Guigo R."/>
            <person name="Alvarado L."/>
            <person name="Berlin A."/>
            <person name="Borenstein D."/>
            <person name="Chen Z."/>
            <person name="Engels R."/>
            <person name="Freedman E."/>
            <person name="Gellesch M."/>
            <person name="Goldberg J."/>
            <person name="Griggs A."/>
            <person name="Gujja S."/>
            <person name="Heiman D."/>
            <person name="Hepburn T."/>
            <person name="Howarth C."/>
            <person name="Jen D."/>
            <person name="Larson L."/>
            <person name="Lewis B."/>
            <person name="Mehta T."/>
            <person name="Park D."/>
            <person name="Pearson M."/>
            <person name="Roberts A."/>
            <person name="Saif S."/>
            <person name="Shenoy N."/>
            <person name="Sisk P."/>
            <person name="Stolte C."/>
            <person name="Sykes S."/>
            <person name="Walk T."/>
            <person name="White J."/>
            <person name="Yandava C."/>
            <person name="Burger G."/>
            <person name="Gray M.W."/>
            <person name="Holland P.W.H."/>
            <person name="King N."/>
            <person name="Lang F.B.F."/>
            <person name="Roger A.J."/>
            <person name="Ruiz-Trillo I."/>
            <person name="Lander E."/>
            <person name="Nusbaum C."/>
        </authorList>
    </citation>
    <scope>NUCLEOTIDE SEQUENCE [LARGE SCALE GENOMIC DNA]</scope>
    <source>
        <strain evidence="2">ATCC 38327</strain>
    </source>
</reference>
<gene>
    <name evidence="1" type="ORF">AMAG_20766</name>
</gene>
<dbReference type="Proteomes" id="UP000054350">
    <property type="component" value="Unassembled WGS sequence"/>
</dbReference>